<evidence type="ECO:0000313" key="12">
    <source>
        <dbReference type="WBParaSite" id="Csp11.Scaffold626.g6637.t1"/>
    </source>
</evidence>
<sequence>MNREHRVCSPGPTIASAPSVEQEDYRTPRPSFDSNGYAGKSFDFSSAHHGLTASESNALVKVSADFLRLNGSRQQFKNLLSARKKLGSLPPAYTRIDYSRESLDSHSAMVTQCESNGSVTSHNTNSFQRNNSRYGVPIDSIAVKQVYRVRSERLINRVRITDRSLYLALFGVILMLIESEFTAERIYGVSKTHWLSQSLRIGVTFSTIVLLYHIVLYHLNDIVLELVDCGADDWRVVVTTERIIQFCMEFICCAICPLPGSGEMKWTFIEPSSHKENQSETRKIQTRIVEVPVDVILSCFMLCRSYLFARFMVLHSKQFQDASTRTLAALNRIQVNFSFVIKTSLDQQPVLFLTSFTFIFWIIMSWMFVQCERYGFSGNPQSILYSNSLWFIAITFMLNGYGDIVPQTNAGRFIAIFVGVVGAVISSILIAVISRNILLSQGQRNVNNFMYDSKLAREHKEAAARVLQHTWHIHKCLQGGDGGNRRLRTYQRKFLKAIHKFRAVKSEMREFSENNSQNNPQMTRLVTDMHTSMQRLINVQEEMRMQIEVLQQSVRNHYNHSAPNIPQLQGLTSSPVTSERTTVAPNF</sequence>
<organism evidence="11 12">
    <name type="scientific">Caenorhabditis tropicalis</name>
    <dbReference type="NCBI Taxonomy" id="1561998"/>
    <lineage>
        <taxon>Eukaryota</taxon>
        <taxon>Metazoa</taxon>
        <taxon>Ecdysozoa</taxon>
        <taxon>Nematoda</taxon>
        <taxon>Chromadorea</taxon>
        <taxon>Rhabditida</taxon>
        <taxon>Rhabditina</taxon>
        <taxon>Rhabditomorpha</taxon>
        <taxon>Rhabditoidea</taxon>
        <taxon>Rhabditidae</taxon>
        <taxon>Peloderinae</taxon>
        <taxon>Caenorhabditis</taxon>
    </lineage>
</organism>
<dbReference type="Gene3D" id="1.10.287.70">
    <property type="match status" value="2"/>
</dbReference>
<name>A0A1I7TJW8_9PELO</name>
<keyword evidence="11" id="KW-1185">Reference proteome</keyword>
<reference evidence="12" key="1">
    <citation type="submission" date="2016-11" db="UniProtKB">
        <authorList>
            <consortium name="WormBaseParasite"/>
        </authorList>
    </citation>
    <scope>IDENTIFICATION</scope>
</reference>
<dbReference type="PANTHER" id="PTHR10153">
    <property type="entry name" value="SMALL CONDUCTANCE CALCIUM-ACTIVATED POTASSIUM CHANNEL"/>
    <property type="match status" value="1"/>
</dbReference>
<keyword evidence="6 9" id="KW-0472">Membrane</keyword>
<evidence type="ECO:0000256" key="4">
    <source>
        <dbReference type="ARBA" id="ARBA00022989"/>
    </source>
</evidence>
<evidence type="ECO:0000256" key="1">
    <source>
        <dbReference type="ARBA" id="ARBA00004141"/>
    </source>
</evidence>
<feature type="transmembrane region" description="Helical" evidence="9">
    <location>
        <begin position="197"/>
        <end position="217"/>
    </location>
</feature>
<evidence type="ECO:0000313" key="11">
    <source>
        <dbReference type="Proteomes" id="UP000095282"/>
    </source>
</evidence>
<dbReference type="GO" id="GO:0005516">
    <property type="term" value="F:calmodulin binding"/>
    <property type="evidence" value="ECO:0007669"/>
    <property type="project" value="InterPro"/>
</dbReference>
<dbReference type="eggNOG" id="KOG3684">
    <property type="taxonomic scope" value="Eukaryota"/>
</dbReference>
<dbReference type="GO" id="GO:0016286">
    <property type="term" value="F:small conductance calcium-activated potassium channel activity"/>
    <property type="evidence" value="ECO:0007669"/>
    <property type="project" value="InterPro"/>
</dbReference>
<dbReference type="Pfam" id="PF07885">
    <property type="entry name" value="Ion_trans_2"/>
    <property type="match status" value="1"/>
</dbReference>
<dbReference type="WBParaSite" id="Csp11.Scaffold626.g6637.t1">
    <property type="protein sequence ID" value="Csp11.Scaffold626.g6637.t1"/>
    <property type="gene ID" value="Csp11.Scaffold626.g6637"/>
</dbReference>
<dbReference type="SMART" id="SM01053">
    <property type="entry name" value="CaMBD"/>
    <property type="match status" value="1"/>
</dbReference>
<keyword evidence="3 9" id="KW-0812">Transmembrane</keyword>
<evidence type="ECO:0000256" key="8">
    <source>
        <dbReference type="SAM" id="MobiDB-lite"/>
    </source>
</evidence>
<feature type="domain" description="Calmodulin-binding" evidence="10">
    <location>
        <begin position="452"/>
        <end position="526"/>
    </location>
</feature>
<keyword evidence="4 9" id="KW-1133">Transmembrane helix</keyword>
<keyword evidence="2" id="KW-0813">Transport</keyword>
<evidence type="ECO:0000256" key="5">
    <source>
        <dbReference type="ARBA" id="ARBA00023065"/>
    </source>
</evidence>
<evidence type="ECO:0000256" key="6">
    <source>
        <dbReference type="ARBA" id="ARBA00023136"/>
    </source>
</evidence>
<dbReference type="InterPro" id="IPR004178">
    <property type="entry name" value="CaM-bd_dom"/>
</dbReference>
<dbReference type="Proteomes" id="UP000095282">
    <property type="component" value="Unplaced"/>
</dbReference>
<evidence type="ECO:0000259" key="10">
    <source>
        <dbReference type="SMART" id="SM01053"/>
    </source>
</evidence>
<proteinExistence type="predicted"/>
<protein>
    <submittedName>
        <fullName evidence="12">CaMBD domain-containing protein</fullName>
    </submittedName>
</protein>
<keyword evidence="5" id="KW-0406">Ion transport</keyword>
<feature type="transmembrane region" description="Helical" evidence="9">
    <location>
        <begin position="350"/>
        <end position="371"/>
    </location>
</feature>
<comment type="subcellular location">
    <subcellularLocation>
        <location evidence="1">Membrane</location>
        <topology evidence="1">Multi-pass membrane protein</topology>
    </subcellularLocation>
</comment>
<accession>A0A1I7TJW8</accession>
<feature type="region of interest" description="Disordered" evidence="8">
    <location>
        <begin position="564"/>
        <end position="587"/>
    </location>
</feature>
<dbReference type="Pfam" id="PF02888">
    <property type="entry name" value="CaMBD"/>
    <property type="match status" value="1"/>
</dbReference>
<feature type="transmembrane region" description="Helical" evidence="9">
    <location>
        <begin position="160"/>
        <end position="177"/>
    </location>
</feature>
<dbReference type="InterPro" id="IPR036122">
    <property type="entry name" value="CaM-bd_dom_sf"/>
</dbReference>
<dbReference type="Pfam" id="PF03530">
    <property type="entry name" value="SK_channel"/>
    <property type="match status" value="1"/>
</dbReference>
<dbReference type="AlphaFoldDB" id="A0A1I7TJW8"/>
<feature type="transmembrane region" description="Helical" evidence="9">
    <location>
        <begin position="413"/>
        <end position="434"/>
    </location>
</feature>
<feature type="region of interest" description="Disordered" evidence="8">
    <location>
        <begin position="1"/>
        <end position="32"/>
    </location>
</feature>
<dbReference type="FunFam" id="1.10.287.70:FF:000250">
    <property type="entry name" value="Small conductance calcium-activated potassium channel-like protein 3"/>
    <property type="match status" value="1"/>
</dbReference>
<dbReference type="SUPFAM" id="SSF81327">
    <property type="entry name" value="Small-conductance potassium channel"/>
    <property type="match status" value="1"/>
</dbReference>
<evidence type="ECO:0000256" key="7">
    <source>
        <dbReference type="ARBA" id="ARBA00023303"/>
    </source>
</evidence>
<dbReference type="GO" id="GO:0016020">
    <property type="term" value="C:membrane"/>
    <property type="evidence" value="ECO:0007669"/>
    <property type="project" value="UniProtKB-SubCell"/>
</dbReference>
<dbReference type="STRING" id="1561998.A0A1I7TJW8"/>
<keyword evidence="7" id="KW-0407">Ion channel</keyword>
<evidence type="ECO:0000256" key="2">
    <source>
        <dbReference type="ARBA" id="ARBA00022448"/>
    </source>
</evidence>
<feature type="transmembrane region" description="Helical" evidence="9">
    <location>
        <begin position="383"/>
        <end position="401"/>
    </location>
</feature>
<evidence type="ECO:0000256" key="9">
    <source>
        <dbReference type="SAM" id="Phobius"/>
    </source>
</evidence>
<dbReference type="InterPro" id="IPR015449">
    <property type="entry name" value="K_chnl_Ca-activ_SK"/>
</dbReference>
<dbReference type="InterPro" id="IPR013099">
    <property type="entry name" value="K_chnl_dom"/>
</dbReference>
<dbReference type="SUPFAM" id="SSF81324">
    <property type="entry name" value="Voltage-gated potassium channels"/>
    <property type="match status" value="1"/>
</dbReference>
<evidence type="ECO:0000256" key="3">
    <source>
        <dbReference type="ARBA" id="ARBA00022692"/>
    </source>
</evidence>